<protein>
    <submittedName>
        <fullName evidence="3">Barnase inhibitor</fullName>
    </submittedName>
</protein>
<name>A0A376TR10_ECOLX</name>
<evidence type="ECO:0000259" key="2">
    <source>
        <dbReference type="Pfam" id="PF01337"/>
    </source>
</evidence>
<dbReference type="Pfam" id="PF01337">
    <property type="entry name" value="Barstar"/>
    <property type="match status" value="1"/>
</dbReference>
<proteinExistence type="inferred from homology"/>
<dbReference type="Proteomes" id="UP000254405">
    <property type="component" value="Unassembled WGS sequence"/>
</dbReference>
<organism evidence="3 4">
    <name type="scientific">Escherichia coli</name>
    <dbReference type="NCBI Taxonomy" id="562"/>
    <lineage>
        <taxon>Bacteria</taxon>
        <taxon>Pseudomonadati</taxon>
        <taxon>Pseudomonadota</taxon>
        <taxon>Gammaproteobacteria</taxon>
        <taxon>Enterobacterales</taxon>
        <taxon>Enterobacteriaceae</taxon>
        <taxon>Escherichia</taxon>
    </lineage>
</organism>
<dbReference type="AlphaFoldDB" id="A0A376TR10"/>
<sequence length="69" mass="8466">MNIYTFDFDEIESQEDFYRDFSQTFGLAKDKVRDLDSLWDVLMNDVPCRYHLRLNLFIWERKRVAVLAR</sequence>
<dbReference type="InterPro" id="IPR000468">
    <property type="entry name" value="Barstar"/>
</dbReference>
<evidence type="ECO:0000256" key="1">
    <source>
        <dbReference type="ARBA" id="ARBA00006845"/>
    </source>
</evidence>
<evidence type="ECO:0000313" key="3">
    <source>
        <dbReference type="EMBL" id="STI79674.1"/>
    </source>
</evidence>
<dbReference type="SUPFAM" id="SSF52038">
    <property type="entry name" value="Barstar-related"/>
    <property type="match status" value="1"/>
</dbReference>
<accession>A0A376TR10</accession>
<gene>
    <name evidence="3" type="primary">yhcO</name>
    <name evidence="3" type="ORF">NCTC8985_05073</name>
</gene>
<feature type="domain" description="Barstar (barnase inhibitor)" evidence="2">
    <location>
        <begin position="1"/>
        <end position="49"/>
    </location>
</feature>
<comment type="similarity">
    <text evidence="1">Belongs to the barstar family.</text>
</comment>
<reference evidence="3 4" key="1">
    <citation type="submission" date="2018-06" db="EMBL/GenBank/DDBJ databases">
        <authorList>
            <consortium name="Pathogen Informatics"/>
            <person name="Doyle S."/>
        </authorList>
    </citation>
    <scope>NUCLEOTIDE SEQUENCE [LARGE SCALE GENOMIC DNA]</scope>
    <source>
        <strain evidence="3 4">NCTC8985</strain>
    </source>
</reference>
<dbReference type="EMBL" id="UGCO01000001">
    <property type="protein sequence ID" value="STI79674.1"/>
    <property type="molecule type" value="Genomic_DNA"/>
</dbReference>
<evidence type="ECO:0000313" key="4">
    <source>
        <dbReference type="Proteomes" id="UP000254405"/>
    </source>
</evidence>
<dbReference type="Gene3D" id="3.30.370.10">
    <property type="entry name" value="Barstar-like"/>
    <property type="match status" value="1"/>
</dbReference>
<dbReference type="InterPro" id="IPR035905">
    <property type="entry name" value="Barstar-like_sf"/>
</dbReference>